<reference evidence="4 5" key="1">
    <citation type="submission" date="2014-03" db="EMBL/GenBank/DDBJ databases">
        <title>Draft genome of the hookworm Oesophagostomum dentatum.</title>
        <authorList>
            <person name="Mitreva M."/>
        </authorList>
    </citation>
    <scope>NUCLEOTIDE SEQUENCE [LARGE SCALE GENOMIC DNA]</scope>
    <source>
        <strain evidence="4 5">OD-Hann</strain>
    </source>
</reference>
<evidence type="ECO:0000313" key="4">
    <source>
        <dbReference type="EMBL" id="KHJ95679.1"/>
    </source>
</evidence>
<dbReference type="PANTHER" id="PTHR24096">
    <property type="entry name" value="LONG-CHAIN-FATTY-ACID--COA LIGASE"/>
    <property type="match status" value="1"/>
</dbReference>
<evidence type="ECO:0000259" key="3">
    <source>
        <dbReference type="Pfam" id="PF00501"/>
    </source>
</evidence>
<proteinExistence type="predicted"/>
<keyword evidence="5" id="KW-1185">Reference proteome</keyword>
<dbReference type="OrthoDB" id="5854301at2759"/>
<organism evidence="4 5">
    <name type="scientific">Oesophagostomum dentatum</name>
    <name type="common">Nodular worm</name>
    <dbReference type="NCBI Taxonomy" id="61180"/>
    <lineage>
        <taxon>Eukaryota</taxon>
        <taxon>Metazoa</taxon>
        <taxon>Ecdysozoa</taxon>
        <taxon>Nematoda</taxon>
        <taxon>Chromadorea</taxon>
        <taxon>Rhabditida</taxon>
        <taxon>Rhabditina</taxon>
        <taxon>Rhabditomorpha</taxon>
        <taxon>Strongyloidea</taxon>
        <taxon>Strongylidae</taxon>
        <taxon>Oesophagostomum</taxon>
    </lineage>
</organism>
<dbReference type="Pfam" id="PF00501">
    <property type="entry name" value="AMP-binding"/>
    <property type="match status" value="1"/>
</dbReference>
<keyword evidence="2" id="KW-0576">Peroxisome</keyword>
<dbReference type="SUPFAM" id="SSF56801">
    <property type="entry name" value="Acetyl-CoA synthetase-like"/>
    <property type="match status" value="1"/>
</dbReference>
<protein>
    <recommendedName>
        <fullName evidence="3">AMP-dependent synthetase/ligase domain-containing protein</fullName>
    </recommendedName>
</protein>
<dbReference type="Proteomes" id="UP000053660">
    <property type="component" value="Unassembled WGS sequence"/>
</dbReference>
<comment type="subcellular location">
    <subcellularLocation>
        <location evidence="1">Peroxisome</location>
    </subcellularLocation>
</comment>
<dbReference type="GO" id="GO:0016405">
    <property type="term" value="F:CoA-ligase activity"/>
    <property type="evidence" value="ECO:0007669"/>
    <property type="project" value="TreeGrafter"/>
</dbReference>
<dbReference type="PANTHER" id="PTHR24096:SF422">
    <property type="entry name" value="BCDNA.GH02901"/>
    <property type="match status" value="1"/>
</dbReference>
<evidence type="ECO:0000256" key="2">
    <source>
        <dbReference type="ARBA" id="ARBA00023140"/>
    </source>
</evidence>
<dbReference type="InterPro" id="IPR000873">
    <property type="entry name" value="AMP-dep_synth/lig_dom"/>
</dbReference>
<name>A0A0B1TEL3_OESDE</name>
<accession>A0A0B1TEL3</accession>
<dbReference type="Gene3D" id="3.40.50.980">
    <property type="match status" value="2"/>
</dbReference>
<dbReference type="AlphaFoldDB" id="A0A0B1TEL3"/>
<dbReference type="EMBL" id="KN549886">
    <property type="protein sequence ID" value="KHJ95679.1"/>
    <property type="molecule type" value="Genomic_DNA"/>
</dbReference>
<dbReference type="GO" id="GO:0005777">
    <property type="term" value="C:peroxisome"/>
    <property type="evidence" value="ECO:0007669"/>
    <property type="project" value="UniProtKB-SubCell"/>
</dbReference>
<gene>
    <name evidence="4" type="ORF">OESDEN_04373</name>
</gene>
<evidence type="ECO:0000256" key="1">
    <source>
        <dbReference type="ARBA" id="ARBA00004275"/>
    </source>
</evidence>
<sequence length="252" mass="27844">MSWKRLRPGVLIRYVNLRSASTGQNIVKSSYPSVPIPSTSFPGYVLSAIKKYAANNRTAFICAEDNKPVTYKNIVDSAYALATFLSKNGFHEGVASAVLPNNSEFSSLFLGVTLNRGILTSVSPVSTEYELLNHFLDSEARLVITNQQSLQKVLKAAHKCPSIKMILCMDTEQTAALPSRVHNWKDIMETTPDNNFTPPQVDADKEPVFMPYSSGTCGTPKGVMLTHRNMIAMMNIFMSLFGSDTVGYRRFG</sequence>
<evidence type="ECO:0000313" key="5">
    <source>
        <dbReference type="Proteomes" id="UP000053660"/>
    </source>
</evidence>
<feature type="domain" description="AMP-dependent synthetase/ligase" evidence="3">
    <location>
        <begin position="55"/>
        <end position="235"/>
    </location>
</feature>